<feature type="domain" description="LpxI N-terminal" evidence="2">
    <location>
        <begin position="5"/>
        <end position="134"/>
    </location>
</feature>
<evidence type="ECO:0000259" key="2">
    <source>
        <dbReference type="Pfam" id="PF17930"/>
    </source>
</evidence>
<protein>
    <submittedName>
        <fullName evidence="3">UDP-2,3-diacylglucosamine pyrophosphatase</fullName>
    </submittedName>
</protein>
<reference evidence="3" key="1">
    <citation type="submission" date="2018-06" db="EMBL/GenBank/DDBJ databases">
        <authorList>
            <person name="Zhirakovskaya E."/>
        </authorList>
    </citation>
    <scope>NUCLEOTIDE SEQUENCE</scope>
</reference>
<accession>A0A3B1D853</accession>
<dbReference type="InterPro" id="IPR043167">
    <property type="entry name" value="LpxI_C_sf"/>
</dbReference>
<evidence type="ECO:0000313" key="3">
    <source>
        <dbReference type="EMBL" id="VAX36892.1"/>
    </source>
</evidence>
<dbReference type="Pfam" id="PF06230">
    <property type="entry name" value="LpxI_C"/>
    <property type="match status" value="1"/>
</dbReference>
<feature type="domain" description="LpxI C-terminal" evidence="1">
    <location>
        <begin position="138"/>
        <end position="267"/>
    </location>
</feature>
<dbReference type="PANTHER" id="PTHR39962">
    <property type="entry name" value="BLL4848 PROTEIN"/>
    <property type="match status" value="1"/>
</dbReference>
<gene>
    <name evidence="3" type="ORF">MNBD_UNCLBAC01-1384</name>
</gene>
<evidence type="ECO:0000259" key="1">
    <source>
        <dbReference type="Pfam" id="PF06230"/>
    </source>
</evidence>
<dbReference type="Gene3D" id="3.40.50.20">
    <property type="match status" value="1"/>
</dbReference>
<dbReference type="PANTHER" id="PTHR39962:SF1">
    <property type="entry name" value="LPXI FAMILY PROTEIN"/>
    <property type="match status" value="1"/>
</dbReference>
<dbReference type="InterPro" id="IPR010415">
    <property type="entry name" value="LpxI_C"/>
</dbReference>
<proteinExistence type="predicted"/>
<dbReference type="Gene3D" id="3.40.140.80">
    <property type="match status" value="1"/>
</dbReference>
<dbReference type="InterPro" id="IPR053174">
    <property type="entry name" value="LpxI"/>
</dbReference>
<dbReference type="Pfam" id="PF17930">
    <property type="entry name" value="LpxI_N"/>
    <property type="match status" value="1"/>
</dbReference>
<name>A0A3B1D853_9ZZZZ</name>
<sequence length="269" mass="29534">MSCQKLGLIAGNGKFPFLFAHEAKKQNFKVIAGGVEGDTSFFLRFFVSNYAQFKVGELKKLFCYFKDQGVDRVIMAGQVNQDNLFDPKVQFDEEFQSVFDAIKDRKADTIFSAVADKLKEYGIELVESTFLLKKYLAPKGALTKRGPSLNELEDIQFGQEIAKSMGDIDVGQTVVVKDKAIVAIEAMEGTDRTIVRGGQIARDGAVVVKMSKPNQDLRFDVPVIGSKTIKSMIKCKAKCLGIEAGKTLLIDEKSILNLANKAGICIVAA</sequence>
<dbReference type="EMBL" id="UOGJ01000112">
    <property type="protein sequence ID" value="VAX36892.1"/>
    <property type="molecule type" value="Genomic_DNA"/>
</dbReference>
<dbReference type="InterPro" id="IPR041255">
    <property type="entry name" value="LpxI_N"/>
</dbReference>
<dbReference type="AlphaFoldDB" id="A0A3B1D853"/>
<organism evidence="3">
    <name type="scientific">hydrothermal vent metagenome</name>
    <dbReference type="NCBI Taxonomy" id="652676"/>
    <lineage>
        <taxon>unclassified sequences</taxon>
        <taxon>metagenomes</taxon>
        <taxon>ecological metagenomes</taxon>
    </lineage>
</organism>